<feature type="compositionally biased region" description="Basic and acidic residues" evidence="1">
    <location>
        <begin position="23"/>
        <end position="44"/>
    </location>
</feature>
<evidence type="ECO:0000313" key="3">
    <source>
        <dbReference type="EMBL" id="RHZ83148.1"/>
    </source>
</evidence>
<dbReference type="InterPro" id="IPR021027">
    <property type="entry name" value="Transposase_put_HTH"/>
</dbReference>
<gene>
    <name evidence="3" type="ORF">Glove_99g128</name>
</gene>
<feature type="domain" description="Transposase putative helix-turn-helix" evidence="2">
    <location>
        <begin position="79"/>
        <end position="101"/>
    </location>
</feature>
<evidence type="ECO:0000259" key="2">
    <source>
        <dbReference type="Pfam" id="PF12323"/>
    </source>
</evidence>
<evidence type="ECO:0000256" key="1">
    <source>
        <dbReference type="SAM" id="MobiDB-lite"/>
    </source>
</evidence>
<reference evidence="3 4" key="1">
    <citation type="submission" date="2018-08" db="EMBL/GenBank/DDBJ databases">
        <title>Genome and evolution of the arbuscular mycorrhizal fungus Diversispora epigaea (formerly Glomus versiforme) and its bacterial endosymbionts.</title>
        <authorList>
            <person name="Sun X."/>
            <person name="Fei Z."/>
            <person name="Harrison M."/>
        </authorList>
    </citation>
    <scope>NUCLEOTIDE SEQUENCE [LARGE SCALE GENOMIC DNA]</scope>
    <source>
        <strain evidence="3 4">IT104</strain>
    </source>
</reference>
<dbReference type="AlphaFoldDB" id="A0A397J8P7"/>
<comment type="caution">
    <text evidence="3">The sequence shown here is derived from an EMBL/GenBank/DDBJ whole genome shotgun (WGS) entry which is preliminary data.</text>
</comment>
<protein>
    <recommendedName>
        <fullName evidence="2">Transposase putative helix-turn-helix domain-containing protein</fullName>
    </recommendedName>
</protein>
<organism evidence="3 4">
    <name type="scientific">Diversispora epigaea</name>
    <dbReference type="NCBI Taxonomy" id="1348612"/>
    <lineage>
        <taxon>Eukaryota</taxon>
        <taxon>Fungi</taxon>
        <taxon>Fungi incertae sedis</taxon>
        <taxon>Mucoromycota</taxon>
        <taxon>Glomeromycotina</taxon>
        <taxon>Glomeromycetes</taxon>
        <taxon>Diversisporales</taxon>
        <taxon>Diversisporaceae</taxon>
        <taxon>Diversispora</taxon>
    </lineage>
</organism>
<dbReference type="Pfam" id="PF12323">
    <property type="entry name" value="HTH_OrfB_IS605"/>
    <property type="match status" value="1"/>
</dbReference>
<evidence type="ECO:0000313" key="4">
    <source>
        <dbReference type="Proteomes" id="UP000266861"/>
    </source>
</evidence>
<keyword evidence="4" id="KW-1185">Reference proteome</keyword>
<name>A0A397J8P7_9GLOM</name>
<accession>A0A397J8P7</accession>
<feature type="region of interest" description="Disordered" evidence="1">
    <location>
        <begin position="1"/>
        <end position="45"/>
    </location>
</feature>
<proteinExistence type="predicted"/>
<dbReference type="Proteomes" id="UP000266861">
    <property type="component" value="Unassembled WGS sequence"/>
</dbReference>
<dbReference type="EMBL" id="PQFF01000092">
    <property type="protein sequence ID" value="RHZ83148.1"/>
    <property type="molecule type" value="Genomic_DNA"/>
</dbReference>
<sequence>MSNNSNNSSSEKKVQNNKKRKYTMQDHQKDQKKAVQNNKKREYTMQESQIIIKKKTSKDKLKISKTSTQTMKLSKTLIQRETLMKWFGTARLTYNQVLSAIENEGIPQNKKAFRAKCLNSENFKMKTNGIEEEILALDPGVRTFSIGYSPSGLAVEWEKNDIGRIYRL</sequence>
<dbReference type="OrthoDB" id="2438897at2759"/>